<dbReference type="NCBIfam" id="TIGR03647">
    <property type="entry name" value="Na_symport_sm"/>
    <property type="match status" value="1"/>
</dbReference>
<keyword evidence="2" id="KW-1133">Transmembrane helix</keyword>
<proteinExistence type="predicted"/>
<feature type="domain" description="Sodium symporter small subunit" evidence="3">
    <location>
        <begin position="41"/>
        <end position="105"/>
    </location>
</feature>
<dbReference type="Pfam" id="PF13937">
    <property type="entry name" value="DUF4212"/>
    <property type="match status" value="1"/>
</dbReference>
<evidence type="ECO:0000256" key="2">
    <source>
        <dbReference type="SAM" id="Phobius"/>
    </source>
</evidence>
<keyword evidence="5" id="KW-1185">Reference proteome</keyword>
<feature type="transmembrane region" description="Helical" evidence="2">
    <location>
        <begin position="77"/>
        <end position="99"/>
    </location>
</feature>
<evidence type="ECO:0000313" key="4">
    <source>
        <dbReference type="EMBL" id="MFD2753141.1"/>
    </source>
</evidence>
<evidence type="ECO:0000256" key="1">
    <source>
        <dbReference type="SAM" id="MobiDB-lite"/>
    </source>
</evidence>
<dbReference type="Proteomes" id="UP001597463">
    <property type="component" value="Unassembled WGS sequence"/>
</dbReference>
<comment type="caution">
    <text evidence="4">The sequence shown here is derived from an EMBL/GenBank/DDBJ whole genome shotgun (WGS) entry which is preliminary data.</text>
</comment>
<gene>
    <name evidence="4" type="ORF">ACFSW6_03505</name>
</gene>
<evidence type="ECO:0000313" key="5">
    <source>
        <dbReference type="Proteomes" id="UP001597463"/>
    </source>
</evidence>
<dbReference type="EMBL" id="JBHUMV010000001">
    <property type="protein sequence ID" value="MFD2753141.1"/>
    <property type="molecule type" value="Genomic_DNA"/>
</dbReference>
<feature type="region of interest" description="Disordered" evidence="1">
    <location>
        <begin position="108"/>
        <end position="133"/>
    </location>
</feature>
<organism evidence="4 5">
    <name type="scientific">Comamonas terrae</name>
    <dbReference type="NCBI Taxonomy" id="673548"/>
    <lineage>
        <taxon>Bacteria</taxon>
        <taxon>Pseudomonadati</taxon>
        <taxon>Pseudomonadota</taxon>
        <taxon>Betaproteobacteria</taxon>
        <taxon>Burkholderiales</taxon>
        <taxon>Comamonadaceae</taxon>
        <taxon>Comamonas</taxon>
    </lineage>
</organism>
<name>A0ABW5UJ00_9BURK</name>
<sequence>MQMLRAPLHGSHGSDAETADAVDGFGVPAGAVFPPDLHGSHHLRLKALLLTIWGAASFGTCYFARDLQALVPGWPIAYWMAAQGAVLMFLALIVVYCVAMDYFERQPPAGGAPAREDAAASPHPPSSTSMPHA</sequence>
<dbReference type="RefSeq" id="WP_083526487.1">
    <property type="nucleotide sequence ID" value="NZ_BCNT01000003.1"/>
</dbReference>
<protein>
    <submittedName>
        <fullName evidence="4">DUF4212 domain-containing protein</fullName>
    </submittedName>
</protein>
<reference evidence="5" key="1">
    <citation type="journal article" date="2019" name="Int. J. Syst. Evol. Microbiol.">
        <title>The Global Catalogue of Microorganisms (GCM) 10K type strain sequencing project: providing services to taxonomists for standard genome sequencing and annotation.</title>
        <authorList>
            <consortium name="The Broad Institute Genomics Platform"/>
            <consortium name="The Broad Institute Genome Sequencing Center for Infectious Disease"/>
            <person name="Wu L."/>
            <person name="Ma J."/>
        </authorList>
    </citation>
    <scope>NUCLEOTIDE SEQUENCE [LARGE SCALE GENOMIC DNA]</scope>
    <source>
        <strain evidence="5">TISTR 1906</strain>
    </source>
</reference>
<feature type="transmembrane region" description="Helical" evidence="2">
    <location>
        <begin position="47"/>
        <end position="65"/>
    </location>
</feature>
<accession>A0ABW5UJ00</accession>
<evidence type="ECO:0000259" key="3">
    <source>
        <dbReference type="Pfam" id="PF13937"/>
    </source>
</evidence>
<keyword evidence="2" id="KW-0812">Transmembrane</keyword>
<dbReference type="InterPro" id="IPR019886">
    <property type="entry name" value="Na_symporter_ssu"/>
</dbReference>
<keyword evidence="2" id="KW-0472">Membrane</keyword>